<organism evidence="1 2">
    <name type="scientific">Chrysochromulina tobinii</name>
    <dbReference type="NCBI Taxonomy" id="1460289"/>
    <lineage>
        <taxon>Eukaryota</taxon>
        <taxon>Haptista</taxon>
        <taxon>Haptophyta</taxon>
        <taxon>Prymnesiophyceae</taxon>
        <taxon>Prymnesiales</taxon>
        <taxon>Chrysochromulinaceae</taxon>
        <taxon>Chrysochromulina</taxon>
    </lineage>
</organism>
<reference evidence="2" key="1">
    <citation type="journal article" date="2015" name="PLoS Genet.">
        <title>Genome Sequence and Transcriptome Analyses of Chrysochromulina tobin: Metabolic Tools for Enhanced Algal Fitness in the Prominent Order Prymnesiales (Haptophyceae).</title>
        <authorList>
            <person name="Hovde B.T."/>
            <person name="Deodato C.R."/>
            <person name="Hunsperger H.M."/>
            <person name="Ryken S.A."/>
            <person name="Yost W."/>
            <person name="Jha R.K."/>
            <person name="Patterson J."/>
            <person name="Monnat R.J. Jr."/>
            <person name="Barlow S.B."/>
            <person name="Starkenburg S.R."/>
            <person name="Cattolico R.A."/>
        </authorList>
    </citation>
    <scope>NUCLEOTIDE SEQUENCE</scope>
    <source>
        <strain evidence="2">CCMP291</strain>
    </source>
</reference>
<comment type="caution">
    <text evidence="1">The sequence shown here is derived from an EMBL/GenBank/DDBJ whole genome shotgun (WGS) entry which is preliminary data.</text>
</comment>
<dbReference type="AlphaFoldDB" id="A0A0M0J7M9"/>
<keyword evidence="2" id="KW-1185">Reference proteome</keyword>
<dbReference type="Proteomes" id="UP000037460">
    <property type="component" value="Unassembled WGS sequence"/>
</dbReference>
<evidence type="ECO:0000313" key="1">
    <source>
        <dbReference type="EMBL" id="KOO22450.1"/>
    </source>
</evidence>
<sequence length="334" mass="35559">MIQTGGDLPRDVQCVCFHKKRELPVDGTRTAADYRIESGEIIYLKCYDERGNQLRWYSWNLCKPSHFIDDDGFEVLDEAFGTQLQDIACAEDVPASLARAAGVSKGVIAEWFAWRRATTGEGDQGEGDAGRVARAQAAQAHAVRAARVAQEALAARRSRELLVEGEIVEIAPDLPGACWCALRPRVGRPSDVYPPDGSFPVPGHGLLDTGNAAITMINPQTAAAAGIAPNPGLAVQIRGVNGVSEYPTATVHIRIRGVERRVTAAIGGAQGVLVGEDTLAPMFESGWAVAGFYGVGVGPGRVQWVRAAAEAPPATPLTTFLPRSLSHMPLASGW</sequence>
<evidence type="ECO:0000313" key="2">
    <source>
        <dbReference type="Proteomes" id="UP000037460"/>
    </source>
</evidence>
<name>A0A0M0J7M9_9EUKA</name>
<gene>
    <name evidence="1" type="ORF">Ctob_002488</name>
</gene>
<accession>A0A0M0J7M9</accession>
<proteinExistence type="predicted"/>
<dbReference type="EMBL" id="JWZX01003276">
    <property type="protein sequence ID" value="KOO22450.1"/>
    <property type="molecule type" value="Genomic_DNA"/>
</dbReference>
<protein>
    <submittedName>
        <fullName evidence="1">Uncharacterized protein</fullName>
    </submittedName>
</protein>